<reference evidence="1" key="1">
    <citation type="journal article" date="2025" name="Int. J. Syst. Evol. Microbiol.">
        <title>Streptomyces citrinus sp. nov., with yellow diffusible pigment.</title>
        <authorList>
            <person name="He Y."/>
            <person name="Yang E."/>
            <person name="Xu J."/>
            <person name="Sun Y."/>
            <person name="Sun L."/>
        </authorList>
    </citation>
    <scope>NUCLEOTIDE SEQUENCE</scope>
    <source>
        <strain evidence="1">Q6</strain>
    </source>
</reference>
<keyword evidence="1" id="KW-0378">Hydrolase</keyword>
<accession>A0ACD5APW8</accession>
<gene>
    <name evidence="1" type="ORF">V2W30_35255</name>
</gene>
<keyword evidence="2" id="KW-1185">Reference proteome</keyword>
<organism evidence="1 2">
    <name type="scientific">Streptomyces citrinus</name>
    <dbReference type="NCBI Taxonomy" id="3118173"/>
    <lineage>
        <taxon>Bacteria</taxon>
        <taxon>Bacillati</taxon>
        <taxon>Actinomycetota</taxon>
        <taxon>Actinomycetes</taxon>
        <taxon>Kitasatosporales</taxon>
        <taxon>Streptomycetaceae</taxon>
        <taxon>Streptomyces</taxon>
    </lineage>
</organism>
<sequence>MRIPTPDGTADAFAAFPDDGARHPGVLLYGDAFGDRPTLRSMARELAGHGYYVLVPHFLHRHGPAPVIDLPEFIDEQARHTALKELMPLLQGHSGEHILRDADAFLGFLTARPEVADGPVGVLGYCFGGLLAMRTAAADPARVAAVASFHGPVVPDPSESLDAFLSRITAEVHLGHAASDLTPEALDELNRALDGAGVRHTSEIYPDTVHGFTMADTDAFSADGLRRHWERLLPLLEANLTGR</sequence>
<protein>
    <submittedName>
        <fullName evidence="1">Dienelactone hydrolase family protein</fullName>
    </submittedName>
</protein>
<proteinExistence type="predicted"/>
<dbReference type="EMBL" id="CP146022">
    <property type="protein sequence ID" value="WWQ69226.1"/>
    <property type="molecule type" value="Genomic_DNA"/>
</dbReference>
<evidence type="ECO:0000313" key="1">
    <source>
        <dbReference type="EMBL" id="WWQ69226.1"/>
    </source>
</evidence>
<name>A0ACD5APW8_9ACTN</name>
<evidence type="ECO:0000313" key="2">
    <source>
        <dbReference type="Proteomes" id="UP001432251"/>
    </source>
</evidence>
<dbReference type="Proteomes" id="UP001432251">
    <property type="component" value="Chromosome"/>
</dbReference>